<comment type="caution">
    <text evidence="1">The sequence shown here is derived from an EMBL/GenBank/DDBJ whole genome shotgun (WGS) entry which is preliminary data.</text>
</comment>
<proteinExistence type="predicted"/>
<dbReference type="AlphaFoldDB" id="A0ABD2DLF9"/>
<dbReference type="EMBL" id="JBFSEQ010000010">
    <property type="protein sequence ID" value="KAL2767709.1"/>
    <property type="molecule type" value="Genomic_DNA"/>
</dbReference>
<evidence type="ECO:0000313" key="2">
    <source>
        <dbReference type="Proteomes" id="UP001610411"/>
    </source>
</evidence>
<reference evidence="1 2" key="1">
    <citation type="journal article" date="2024" name="G3 (Bethesda)">
        <title>A hybrid genome assembly of the endangered aye-aye (Daubentonia madagascariensis).</title>
        <authorList>
            <person name="Versoza C.J."/>
            <person name="Pfeifer S.P."/>
        </authorList>
    </citation>
    <scope>NUCLEOTIDE SEQUENCE [LARGE SCALE GENOMIC DNA]</scope>
    <source>
        <strain evidence="1">6821</strain>
    </source>
</reference>
<protein>
    <submittedName>
        <fullName evidence="1">Sin3 histone deacetylase corepressor complex component SDS3</fullName>
    </submittedName>
</protein>
<feature type="non-terminal residue" evidence="1">
    <location>
        <position position="1"/>
    </location>
</feature>
<organism evidence="1 2">
    <name type="scientific">Daubentonia madagascariensis</name>
    <name type="common">Aye-aye</name>
    <name type="synonym">Sciurus madagascariensis</name>
    <dbReference type="NCBI Taxonomy" id="31869"/>
    <lineage>
        <taxon>Eukaryota</taxon>
        <taxon>Metazoa</taxon>
        <taxon>Chordata</taxon>
        <taxon>Craniata</taxon>
        <taxon>Vertebrata</taxon>
        <taxon>Euteleostomi</taxon>
        <taxon>Mammalia</taxon>
        <taxon>Eutheria</taxon>
        <taxon>Euarchontoglires</taxon>
        <taxon>Primates</taxon>
        <taxon>Strepsirrhini</taxon>
        <taxon>Chiromyiformes</taxon>
        <taxon>Daubentoniidae</taxon>
        <taxon>Daubentonia</taxon>
    </lineage>
</organism>
<evidence type="ECO:0000313" key="1">
    <source>
        <dbReference type="EMBL" id="KAL2767709.1"/>
    </source>
</evidence>
<gene>
    <name evidence="1" type="ORF">WCI35_025914</name>
</gene>
<accession>A0ABD2DLF9</accession>
<sequence>IWVRKTSDSTKMRIYVGQLQRGLFLIRRRSAA</sequence>
<name>A0ABD2DLF9_DAUMA</name>
<keyword evidence="2" id="KW-1185">Reference proteome</keyword>
<dbReference type="Proteomes" id="UP001610411">
    <property type="component" value="Unassembled WGS sequence"/>
</dbReference>